<evidence type="ECO:0000256" key="1">
    <source>
        <dbReference type="SAM" id="Phobius"/>
    </source>
</evidence>
<feature type="transmembrane region" description="Helical" evidence="1">
    <location>
        <begin position="45"/>
        <end position="70"/>
    </location>
</feature>
<evidence type="ECO:0000313" key="2">
    <source>
        <dbReference type="EMBL" id="BAT97232.1"/>
    </source>
</evidence>
<dbReference type="OrthoDB" id="10529982at2759"/>
<keyword evidence="1" id="KW-1133">Transmembrane helix</keyword>
<feature type="transmembrane region" description="Helical" evidence="1">
    <location>
        <begin position="82"/>
        <end position="105"/>
    </location>
</feature>
<dbReference type="EMBL" id="AP015042">
    <property type="protein sequence ID" value="BAT97232.1"/>
    <property type="molecule type" value="Genomic_DNA"/>
</dbReference>
<keyword evidence="3" id="KW-1185">Reference proteome</keyword>
<accession>A0A0S3SWI8</accession>
<dbReference type="AlphaFoldDB" id="A0A0S3SWI8"/>
<sequence>MLLLLNSFNWVFCFSSNIIMARQETWSTFEKKMLSLKALIRRYVALTFIAALLVSYTFMEIAVLSVMMDYLTEILQMQNQRVAAIVINLGDALSSLFFVVVSLISQTYTGSFTMITFCAAASIEVNKFLIAYYC</sequence>
<organism evidence="2 3">
    <name type="scientific">Vigna angularis var. angularis</name>
    <dbReference type="NCBI Taxonomy" id="157739"/>
    <lineage>
        <taxon>Eukaryota</taxon>
        <taxon>Viridiplantae</taxon>
        <taxon>Streptophyta</taxon>
        <taxon>Embryophyta</taxon>
        <taxon>Tracheophyta</taxon>
        <taxon>Spermatophyta</taxon>
        <taxon>Magnoliopsida</taxon>
        <taxon>eudicotyledons</taxon>
        <taxon>Gunneridae</taxon>
        <taxon>Pentapetalae</taxon>
        <taxon>rosids</taxon>
        <taxon>fabids</taxon>
        <taxon>Fabales</taxon>
        <taxon>Fabaceae</taxon>
        <taxon>Papilionoideae</taxon>
        <taxon>50 kb inversion clade</taxon>
        <taxon>NPAAA clade</taxon>
        <taxon>indigoferoid/millettioid clade</taxon>
        <taxon>Phaseoleae</taxon>
        <taxon>Vigna</taxon>
    </lineage>
</organism>
<feature type="transmembrane region" description="Helical" evidence="1">
    <location>
        <begin position="111"/>
        <end position="133"/>
    </location>
</feature>
<evidence type="ECO:0000313" key="3">
    <source>
        <dbReference type="Proteomes" id="UP000291084"/>
    </source>
</evidence>
<gene>
    <name evidence="2" type="primary">Vigan.09G061600</name>
    <name evidence="2" type="ORF">VIGAN_09061600</name>
</gene>
<name>A0A0S3SWI8_PHAAN</name>
<keyword evidence="1" id="KW-0472">Membrane</keyword>
<protein>
    <submittedName>
        <fullName evidence="2">Uncharacterized protein</fullName>
    </submittedName>
</protein>
<reference evidence="2 3" key="1">
    <citation type="journal article" date="2015" name="Sci. Rep.">
        <title>The power of single molecule real-time sequencing technology in the de novo assembly of a eukaryotic genome.</title>
        <authorList>
            <person name="Sakai H."/>
            <person name="Naito K."/>
            <person name="Ogiso-Tanaka E."/>
            <person name="Takahashi Y."/>
            <person name="Iseki K."/>
            <person name="Muto C."/>
            <person name="Satou K."/>
            <person name="Teruya K."/>
            <person name="Shiroma A."/>
            <person name="Shimoji M."/>
            <person name="Hirano T."/>
            <person name="Itoh T."/>
            <person name="Kaga A."/>
            <person name="Tomooka N."/>
        </authorList>
    </citation>
    <scope>NUCLEOTIDE SEQUENCE [LARGE SCALE GENOMIC DNA]</scope>
    <source>
        <strain evidence="3">cv. Shumari</strain>
    </source>
</reference>
<dbReference type="Proteomes" id="UP000291084">
    <property type="component" value="Chromosome 9"/>
</dbReference>
<keyword evidence="1" id="KW-0812">Transmembrane</keyword>
<proteinExistence type="predicted"/>